<protein>
    <submittedName>
        <fullName evidence="5">Lipopolysaccharide export system ATP-binding protein LptB</fullName>
        <ecNumber evidence="5">3.6.3.-</ecNumber>
    </submittedName>
</protein>
<dbReference type="InterPro" id="IPR032823">
    <property type="entry name" value="BCA_ABC_TP_C"/>
</dbReference>
<evidence type="ECO:0000256" key="2">
    <source>
        <dbReference type="ARBA" id="ARBA00022741"/>
    </source>
</evidence>
<keyword evidence="2" id="KW-0547">Nucleotide-binding</keyword>
<sequence length="270" mass="29225">MENILQIDNLTIKFGGLTAVDEVSFYQKSGEILSLIGPNGAGKTTLFNLLTGVYSPTYGRILFKDRNVTGLKAYERAQFGMARTFQNIRLFTGMTVLENVLVACPEVNGEGIFKSVFFRGKFNAQRRAAVEKAEGLLAVMGLEHQLETLSTNLSYGKQRLLEIARALATGPDLLLLDEPGAGMNSVEKEELSSVIRHITAAMGKNVLIIEHDMKFVMGISDRILVLDHGAKIAEGLPAEIQTNPLVIKAYLGSGSVAEEPGAPEEPGVSV</sequence>
<dbReference type="GO" id="GO:0042941">
    <property type="term" value="P:D-alanine transmembrane transport"/>
    <property type="evidence" value="ECO:0007669"/>
    <property type="project" value="TreeGrafter"/>
</dbReference>
<accession>A0A645CR45</accession>
<dbReference type="GO" id="GO:0005304">
    <property type="term" value="F:L-valine transmembrane transporter activity"/>
    <property type="evidence" value="ECO:0007669"/>
    <property type="project" value="TreeGrafter"/>
</dbReference>
<dbReference type="GO" id="GO:1903805">
    <property type="term" value="P:L-valine import across plasma membrane"/>
    <property type="evidence" value="ECO:0007669"/>
    <property type="project" value="TreeGrafter"/>
</dbReference>
<dbReference type="PROSITE" id="PS50893">
    <property type="entry name" value="ABC_TRANSPORTER_2"/>
    <property type="match status" value="1"/>
</dbReference>
<dbReference type="InterPro" id="IPR003439">
    <property type="entry name" value="ABC_transporter-like_ATP-bd"/>
</dbReference>
<dbReference type="CDD" id="cd03219">
    <property type="entry name" value="ABC_Mj1267_LivG_branched"/>
    <property type="match status" value="1"/>
</dbReference>
<dbReference type="Gene3D" id="3.40.50.300">
    <property type="entry name" value="P-loop containing nucleotide triphosphate hydrolases"/>
    <property type="match status" value="1"/>
</dbReference>
<evidence type="ECO:0000256" key="1">
    <source>
        <dbReference type="ARBA" id="ARBA00022448"/>
    </source>
</evidence>
<dbReference type="PANTHER" id="PTHR45772:SF7">
    <property type="entry name" value="AMINO ACID ABC TRANSPORTER ATP-BINDING PROTEIN"/>
    <property type="match status" value="1"/>
</dbReference>
<organism evidence="5">
    <name type="scientific">bioreactor metagenome</name>
    <dbReference type="NCBI Taxonomy" id="1076179"/>
    <lineage>
        <taxon>unclassified sequences</taxon>
        <taxon>metagenomes</taxon>
        <taxon>ecological metagenomes</taxon>
    </lineage>
</organism>
<gene>
    <name evidence="5" type="primary">lptB_73</name>
    <name evidence="5" type="ORF">SDC9_126594</name>
</gene>
<evidence type="ECO:0000259" key="4">
    <source>
        <dbReference type="PROSITE" id="PS50893"/>
    </source>
</evidence>
<feature type="domain" description="ABC transporter" evidence="4">
    <location>
        <begin position="5"/>
        <end position="253"/>
    </location>
</feature>
<name>A0A645CR45_9ZZZZ</name>
<dbReference type="PANTHER" id="PTHR45772">
    <property type="entry name" value="CONSERVED COMPONENT OF ABC TRANSPORTER FOR NATURAL AMINO ACIDS-RELATED"/>
    <property type="match status" value="1"/>
</dbReference>
<dbReference type="Pfam" id="PF00005">
    <property type="entry name" value="ABC_tran"/>
    <property type="match status" value="1"/>
</dbReference>
<dbReference type="SUPFAM" id="SSF52540">
    <property type="entry name" value="P-loop containing nucleoside triphosphate hydrolases"/>
    <property type="match status" value="1"/>
</dbReference>
<reference evidence="5" key="1">
    <citation type="submission" date="2019-08" db="EMBL/GenBank/DDBJ databases">
        <authorList>
            <person name="Kucharzyk K."/>
            <person name="Murdoch R.W."/>
            <person name="Higgins S."/>
            <person name="Loffler F."/>
        </authorList>
    </citation>
    <scope>NUCLEOTIDE SEQUENCE</scope>
</reference>
<proteinExistence type="predicted"/>
<dbReference type="EMBL" id="VSSQ01029420">
    <property type="protein sequence ID" value="MPM79556.1"/>
    <property type="molecule type" value="Genomic_DNA"/>
</dbReference>
<dbReference type="GO" id="GO:0015808">
    <property type="term" value="P:L-alanine transport"/>
    <property type="evidence" value="ECO:0007669"/>
    <property type="project" value="TreeGrafter"/>
</dbReference>
<dbReference type="GO" id="GO:0015188">
    <property type="term" value="F:L-isoleucine transmembrane transporter activity"/>
    <property type="evidence" value="ECO:0007669"/>
    <property type="project" value="TreeGrafter"/>
</dbReference>
<dbReference type="GO" id="GO:0005886">
    <property type="term" value="C:plasma membrane"/>
    <property type="evidence" value="ECO:0007669"/>
    <property type="project" value="TreeGrafter"/>
</dbReference>
<dbReference type="FunFam" id="3.40.50.300:FF:000421">
    <property type="entry name" value="Branched-chain amino acid ABC transporter ATP-binding protein"/>
    <property type="match status" value="1"/>
</dbReference>
<keyword evidence="1" id="KW-0813">Transport</keyword>
<dbReference type="EC" id="3.6.3.-" evidence="5"/>
<dbReference type="SMART" id="SM00382">
    <property type="entry name" value="AAA"/>
    <property type="match status" value="1"/>
</dbReference>
<keyword evidence="3 5" id="KW-0067">ATP-binding</keyword>
<dbReference type="GO" id="GO:0005524">
    <property type="term" value="F:ATP binding"/>
    <property type="evidence" value="ECO:0007669"/>
    <property type="project" value="UniProtKB-KW"/>
</dbReference>
<dbReference type="InterPro" id="IPR051120">
    <property type="entry name" value="ABC_AA/LPS_Transport"/>
</dbReference>
<dbReference type="Pfam" id="PF12399">
    <property type="entry name" value="BCA_ABC_TP_C"/>
    <property type="match status" value="1"/>
</dbReference>
<evidence type="ECO:0000313" key="5">
    <source>
        <dbReference type="EMBL" id="MPM79556.1"/>
    </source>
</evidence>
<dbReference type="GO" id="GO:1903806">
    <property type="term" value="P:L-isoleucine import across plasma membrane"/>
    <property type="evidence" value="ECO:0007669"/>
    <property type="project" value="TreeGrafter"/>
</dbReference>
<keyword evidence="5" id="KW-0378">Hydrolase</keyword>
<dbReference type="AlphaFoldDB" id="A0A645CR45"/>
<evidence type="ECO:0000256" key="3">
    <source>
        <dbReference type="ARBA" id="ARBA00022840"/>
    </source>
</evidence>
<comment type="caution">
    <text evidence="5">The sequence shown here is derived from an EMBL/GenBank/DDBJ whole genome shotgun (WGS) entry which is preliminary data.</text>
</comment>
<dbReference type="GO" id="GO:0015192">
    <property type="term" value="F:L-phenylalanine transmembrane transporter activity"/>
    <property type="evidence" value="ECO:0007669"/>
    <property type="project" value="TreeGrafter"/>
</dbReference>
<dbReference type="GO" id="GO:0016887">
    <property type="term" value="F:ATP hydrolysis activity"/>
    <property type="evidence" value="ECO:0007669"/>
    <property type="project" value="InterPro"/>
</dbReference>
<dbReference type="InterPro" id="IPR027417">
    <property type="entry name" value="P-loop_NTPase"/>
</dbReference>
<dbReference type="InterPro" id="IPR003593">
    <property type="entry name" value="AAA+_ATPase"/>
</dbReference>